<dbReference type="Proteomes" id="UP000008367">
    <property type="component" value="Unassembled WGS sequence"/>
</dbReference>
<protein>
    <submittedName>
        <fullName evidence="1">Uncharacterized protein</fullName>
    </submittedName>
</protein>
<feature type="non-terminal residue" evidence="1">
    <location>
        <position position="20"/>
    </location>
</feature>
<dbReference type="AlphaFoldDB" id="A0A454D530"/>
<proteinExistence type="predicted"/>
<evidence type="ECO:0000313" key="1">
    <source>
        <dbReference type="EMBL" id="EKM33808.1"/>
    </source>
</evidence>
<dbReference type="EMBL" id="AJSR01000099">
    <property type="protein sequence ID" value="EKM33808.1"/>
    <property type="molecule type" value="Genomic_DNA"/>
</dbReference>
<name>A0A454D530_VIBHA</name>
<sequence length="20" mass="2242">MLFSFITLSLRAANITSKLD</sequence>
<organism evidence="1 2">
    <name type="scientific">Vibrio harveyi</name>
    <name type="common">Beneckea harveyi</name>
    <dbReference type="NCBI Taxonomy" id="669"/>
    <lineage>
        <taxon>Bacteria</taxon>
        <taxon>Pseudomonadati</taxon>
        <taxon>Pseudomonadota</taxon>
        <taxon>Gammaproteobacteria</taxon>
        <taxon>Vibrionales</taxon>
        <taxon>Vibrionaceae</taxon>
        <taxon>Vibrio</taxon>
    </lineage>
</organism>
<gene>
    <name evidence="1" type="ORF">VCHENC02_0788A</name>
</gene>
<evidence type="ECO:0000313" key="2">
    <source>
        <dbReference type="Proteomes" id="UP000008367"/>
    </source>
</evidence>
<comment type="caution">
    <text evidence="1">The sequence shown here is derived from an EMBL/GenBank/DDBJ whole genome shotgun (WGS) entry which is preliminary data.</text>
</comment>
<accession>A0A454D530</accession>
<reference evidence="1 2" key="1">
    <citation type="submission" date="2012-10" db="EMBL/GenBank/DDBJ databases">
        <title>Genome sequence of Vibrio Cholerae HENC-02.</title>
        <authorList>
            <person name="Eppinger M."/>
            <person name="Hasan N.A."/>
            <person name="Sengamalay N."/>
            <person name="Hine E."/>
            <person name="Su Q."/>
            <person name="Daugherty S.C."/>
            <person name="Young S."/>
            <person name="Sadzewicz L."/>
            <person name="Tallon L."/>
            <person name="Cebula T.A."/>
            <person name="Ravel J."/>
            <person name="Colwell R.R."/>
        </authorList>
    </citation>
    <scope>NUCLEOTIDE SEQUENCE [LARGE SCALE GENOMIC DNA]</scope>
    <source>
        <strain evidence="1 2">HENC-02</strain>
    </source>
</reference>